<organism evidence="2 3">
    <name type="scientific">Nocardia jinanensis</name>
    <dbReference type="NCBI Taxonomy" id="382504"/>
    <lineage>
        <taxon>Bacteria</taxon>
        <taxon>Bacillati</taxon>
        <taxon>Actinomycetota</taxon>
        <taxon>Actinomycetes</taxon>
        <taxon>Mycobacteriales</taxon>
        <taxon>Nocardiaceae</taxon>
        <taxon>Nocardia</taxon>
    </lineage>
</organism>
<protein>
    <recommendedName>
        <fullName evidence="1">Integrase catalytic domain-containing protein</fullName>
    </recommendedName>
</protein>
<name>A0A917VVS5_9NOCA</name>
<sequence length="59" mass="6930">MPLAERQSRTVNRTLQENWAYRHPFTSNQARHDALAPWLEHYNYARPHTACGGRPRSPD</sequence>
<proteinExistence type="predicted"/>
<evidence type="ECO:0000259" key="1">
    <source>
        <dbReference type="Pfam" id="PF13683"/>
    </source>
</evidence>
<comment type="caution">
    <text evidence="2">The sequence shown here is derived from an EMBL/GenBank/DDBJ whole genome shotgun (WGS) entry which is preliminary data.</text>
</comment>
<reference evidence="2" key="1">
    <citation type="journal article" date="2014" name="Int. J. Syst. Evol. Microbiol.">
        <title>Complete genome sequence of Corynebacterium casei LMG S-19264T (=DSM 44701T), isolated from a smear-ripened cheese.</title>
        <authorList>
            <consortium name="US DOE Joint Genome Institute (JGI-PGF)"/>
            <person name="Walter F."/>
            <person name="Albersmeier A."/>
            <person name="Kalinowski J."/>
            <person name="Ruckert C."/>
        </authorList>
    </citation>
    <scope>NUCLEOTIDE SEQUENCE</scope>
    <source>
        <strain evidence="2">CGMCC 4.3508</strain>
    </source>
</reference>
<dbReference type="GO" id="GO:0015074">
    <property type="term" value="P:DNA integration"/>
    <property type="evidence" value="ECO:0007669"/>
    <property type="project" value="InterPro"/>
</dbReference>
<keyword evidence="3" id="KW-1185">Reference proteome</keyword>
<feature type="domain" description="Integrase catalytic" evidence="1">
    <location>
        <begin position="11"/>
        <end position="55"/>
    </location>
</feature>
<dbReference type="AlphaFoldDB" id="A0A917VVS5"/>
<dbReference type="RefSeq" id="WP_373293003.1">
    <property type="nucleotide sequence ID" value="NZ_BMMH01000010.1"/>
</dbReference>
<evidence type="ECO:0000313" key="3">
    <source>
        <dbReference type="Proteomes" id="UP000638263"/>
    </source>
</evidence>
<dbReference type="Proteomes" id="UP000638263">
    <property type="component" value="Unassembled WGS sequence"/>
</dbReference>
<dbReference type="EMBL" id="BMMH01000010">
    <property type="protein sequence ID" value="GGL26260.1"/>
    <property type="molecule type" value="Genomic_DNA"/>
</dbReference>
<dbReference type="InterPro" id="IPR001584">
    <property type="entry name" value="Integrase_cat-core"/>
</dbReference>
<dbReference type="Pfam" id="PF13683">
    <property type="entry name" value="rve_3"/>
    <property type="match status" value="1"/>
</dbReference>
<reference evidence="2" key="2">
    <citation type="submission" date="2020-09" db="EMBL/GenBank/DDBJ databases">
        <authorList>
            <person name="Sun Q."/>
            <person name="Zhou Y."/>
        </authorList>
    </citation>
    <scope>NUCLEOTIDE SEQUENCE</scope>
    <source>
        <strain evidence="2">CGMCC 4.3508</strain>
    </source>
</reference>
<gene>
    <name evidence="2" type="ORF">GCM10011588_46320</name>
</gene>
<evidence type="ECO:0000313" key="2">
    <source>
        <dbReference type="EMBL" id="GGL26260.1"/>
    </source>
</evidence>
<accession>A0A917VVS5</accession>